<dbReference type="RefSeq" id="WP_415864561.1">
    <property type="nucleotide sequence ID" value="NZ_CP134537.1"/>
</dbReference>
<organism evidence="2 3">
    <name type="scientific">Thalassobellus suaedae</name>
    <dbReference type="NCBI Taxonomy" id="3074124"/>
    <lineage>
        <taxon>Bacteria</taxon>
        <taxon>Pseudomonadati</taxon>
        <taxon>Bacteroidota</taxon>
        <taxon>Flavobacteriia</taxon>
        <taxon>Flavobacteriales</taxon>
        <taxon>Flavobacteriaceae</taxon>
        <taxon>Thalassobellus</taxon>
    </lineage>
</organism>
<feature type="coiled-coil region" evidence="1">
    <location>
        <begin position="582"/>
        <end position="632"/>
    </location>
</feature>
<protein>
    <submittedName>
        <fullName evidence="2">Uncharacterized protein</fullName>
    </submittedName>
</protein>
<dbReference type="EMBL" id="CP134537">
    <property type="protein sequence ID" value="WNH07673.1"/>
    <property type="molecule type" value="Genomic_DNA"/>
</dbReference>
<evidence type="ECO:0000313" key="2">
    <source>
        <dbReference type="EMBL" id="WNH07673.1"/>
    </source>
</evidence>
<accession>A0ABY9XPF6</accession>
<dbReference type="SUPFAM" id="SSF52540">
    <property type="entry name" value="P-loop containing nucleoside triphosphate hydrolases"/>
    <property type="match status" value="1"/>
</dbReference>
<feature type="coiled-coil region" evidence="1">
    <location>
        <begin position="380"/>
        <end position="443"/>
    </location>
</feature>
<dbReference type="Gene3D" id="3.40.50.300">
    <property type="entry name" value="P-loop containing nucleotide triphosphate hydrolases"/>
    <property type="match status" value="1"/>
</dbReference>
<keyword evidence="1" id="KW-0175">Coiled coil</keyword>
<proteinExistence type="predicted"/>
<reference evidence="2 3" key="1">
    <citation type="submission" date="2023-09" db="EMBL/GenBank/DDBJ databases">
        <title>Thalassobella suaedae gen. nov., sp. nov., a marine bacterium of the family Flavobacteriaceae isolated from a halophyte Suaeda japonica.</title>
        <authorList>
            <person name="Lee S.Y."/>
            <person name="Hwang C.Y."/>
        </authorList>
    </citation>
    <scope>NUCLEOTIDE SEQUENCE [LARGE SCALE GENOMIC DNA]</scope>
    <source>
        <strain evidence="2 3">HL-DH14</strain>
    </source>
</reference>
<feature type="coiled-coil region" evidence="1">
    <location>
        <begin position="238"/>
        <end position="279"/>
    </location>
</feature>
<gene>
    <name evidence="2" type="ORF">RHP51_10675</name>
</gene>
<dbReference type="InterPro" id="IPR027417">
    <property type="entry name" value="P-loop_NTPase"/>
</dbReference>
<evidence type="ECO:0000313" key="3">
    <source>
        <dbReference type="Proteomes" id="UP001302806"/>
    </source>
</evidence>
<feature type="coiled-coil region" evidence="1">
    <location>
        <begin position="661"/>
        <end position="697"/>
    </location>
</feature>
<dbReference type="PANTHER" id="PTHR32114">
    <property type="entry name" value="ABC TRANSPORTER ABCH.3"/>
    <property type="match status" value="1"/>
</dbReference>
<name>A0ABY9XPF6_9FLAO</name>
<evidence type="ECO:0000256" key="1">
    <source>
        <dbReference type="SAM" id="Coils"/>
    </source>
</evidence>
<sequence>MRQISDLRKVVSNNLDHTEKKIGEFKNDLAKLVNNDKNIEQINAWLKKIKEQKTYECNNSIDKIDRKINQENYDIIYDENLRNIKGISLKIEQRELIKSELTKLKETLANYISASEKIRIFKTKLIQLQNRKSSFLNLKKSNEIAKSISNEIEKLKLRIDKYKYINSNIVDFKSDIKKIEEFNIVNQSSINQNTRILDDIQIIKESISNFKQHKKQCNSTRLETEKKELSIDQQYGEFTTINNKLKGQEKELTDLKEKISKKEIEIEKLQKTSQEFNKIIENEVYPNTILLENENYIALCNNLKDNIELIDLLKAKVEIKQKELDKSGTLNENLDRLILFGEDYITKTNSSDCPLCKTTFESFESLIDKVKLDKKDTLKLNEQKNEISELINKISEFQKSKITLIDKLKNIISFNIEGISKKIDLTQNKKNKLVNEINDINNTTKVLEYELKNCTNFFSDTFNETIVINKINVDSLKKGIHQDILKLKEKESRFEKIIQTKEYVLLKKTNKLLTNESILSKNKNSIESIQNQESYQKTMKIADELNISDSQLEKSIIEDKLVLDTKELLDKSESFRLISIELKSIEKNIKEDKLQIDELNIEGNINDTESLIKKYKEEIDEFETKFRKHITSKEINEDAINDHQLKNQNILDDLLILKKDLNTLSIDLELIKENIKRNELEKEVEKLKKLLPRLQNSYNKIDATRKECMSYVETGINNYFNKEVINEVYRRIEPHPKLTKIDFCTDFNDKGEPMLLIKTGNENDDEGVNPVLFLSAGQVNVLSLSIFLAKAFEYGNKTIETIFMDDPIQNLSDINVLSFIDLLRTLISTHDKQIVISTHDEKFFRLLQNKLPEEYCNTKYFEFESEGKLKKNKAETN</sequence>
<dbReference type="PANTHER" id="PTHR32114:SF2">
    <property type="entry name" value="ABC TRANSPORTER ABCH.3"/>
    <property type="match status" value="1"/>
</dbReference>
<dbReference type="Proteomes" id="UP001302806">
    <property type="component" value="Chromosome"/>
</dbReference>